<evidence type="ECO:0000313" key="2">
    <source>
        <dbReference type="EMBL" id="NOV51688.1"/>
    </source>
</evidence>
<feature type="transmembrane region" description="Helical" evidence="1">
    <location>
        <begin position="16"/>
        <end position="37"/>
    </location>
</feature>
<sequence length="89" mass="10495">MCSHPKTCASYLLGHFYYFSTMWLIILVLAIITRIALGANRYSRFYEKNHGNILENSSSLRFSNRHFTCSLPHHVSRHASIWWFFKAVQ</sequence>
<keyword evidence="1" id="KW-0812">Transmembrane</keyword>
<reference evidence="2" key="1">
    <citation type="submission" date="2020-03" db="EMBL/GenBank/DDBJ databases">
        <title>Transcriptomic Profiling of the Digestive Tract of the Rat Flea, Xenopsylla cheopis, Following Blood Feeding and Infection with Yersinia pestis.</title>
        <authorList>
            <person name="Bland D.M."/>
            <person name="Martens C.A."/>
            <person name="Virtaneva K."/>
            <person name="Kanakabandi K."/>
            <person name="Long D."/>
            <person name="Rosenke R."/>
            <person name="Saturday G.A."/>
            <person name="Hoyt F.H."/>
            <person name="Bruno D.P."/>
            <person name="Ribeiro J.M.C."/>
            <person name="Hinnebusch J."/>
        </authorList>
    </citation>
    <scope>NUCLEOTIDE SEQUENCE</scope>
</reference>
<keyword evidence="1" id="KW-1133">Transmembrane helix</keyword>
<dbReference type="AlphaFoldDB" id="A0A6M2E2I1"/>
<proteinExistence type="predicted"/>
<protein>
    <submittedName>
        <fullName evidence="2">Putative secreted protein</fullName>
    </submittedName>
</protein>
<accession>A0A6M2E2I1</accession>
<evidence type="ECO:0000256" key="1">
    <source>
        <dbReference type="SAM" id="Phobius"/>
    </source>
</evidence>
<name>A0A6M2E2I1_XENCH</name>
<dbReference type="EMBL" id="GIIL01007962">
    <property type="protein sequence ID" value="NOV51688.1"/>
    <property type="molecule type" value="Transcribed_RNA"/>
</dbReference>
<organism evidence="2">
    <name type="scientific">Xenopsylla cheopis</name>
    <name type="common">Oriental rat flea</name>
    <name type="synonym">Pulex cheopis</name>
    <dbReference type="NCBI Taxonomy" id="163159"/>
    <lineage>
        <taxon>Eukaryota</taxon>
        <taxon>Metazoa</taxon>
        <taxon>Ecdysozoa</taxon>
        <taxon>Arthropoda</taxon>
        <taxon>Hexapoda</taxon>
        <taxon>Insecta</taxon>
        <taxon>Pterygota</taxon>
        <taxon>Neoptera</taxon>
        <taxon>Endopterygota</taxon>
        <taxon>Siphonaptera</taxon>
        <taxon>Pulicidae</taxon>
        <taxon>Xenopsyllinae</taxon>
        <taxon>Xenopsylla</taxon>
    </lineage>
</organism>
<keyword evidence="1" id="KW-0472">Membrane</keyword>